<comment type="caution">
    <text evidence="1">The sequence shown here is derived from an EMBL/GenBank/DDBJ whole genome shotgun (WGS) entry which is preliminary data.</text>
</comment>
<gene>
    <name evidence="1" type="ORF">HNP38_000007</name>
</gene>
<evidence type="ECO:0000313" key="2">
    <source>
        <dbReference type="Proteomes" id="UP000592180"/>
    </source>
</evidence>
<sequence>MEPNQFQIPSIFQEEGYLIIVDLTTVENIDEWERKSIELGVAPTIDHAKKEAYIKVFREGSSDFGKLAEWLKANGEIIKYEGINGAKGSDDSIVALHELFTLTKMFQFGWKEFKLLFVKDTHKKYKKYLKLSLNGIEIVDKHEPKHTFSSQLFDSIGRVKKIQDTDTITFYYNSSSREFMFYVGGALFDISTPPPLIAM</sequence>
<proteinExistence type="predicted"/>
<protein>
    <submittedName>
        <fullName evidence="1">Uncharacterized protein</fullName>
    </submittedName>
</protein>
<dbReference type="Proteomes" id="UP000592180">
    <property type="component" value="Unassembled WGS sequence"/>
</dbReference>
<dbReference type="RefSeq" id="WP_184182540.1">
    <property type="nucleotide sequence ID" value="NZ_JACHLE010000001.1"/>
</dbReference>
<evidence type="ECO:0000313" key="1">
    <source>
        <dbReference type="EMBL" id="MBB4804735.1"/>
    </source>
</evidence>
<dbReference type="EMBL" id="JACHLE010000001">
    <property type="protein sequence ID" value="MBB4804735.1"/>
    <property type="molecule type" value="Genomic_DNA"/>
</dbReference>
<keyword evidence="2" id="KW-1185">Reference proteome</keyword>
<dbReference type="AlphaFoldDB" id="A0A840K8K3"/>
<accession>A0A840K8K3</accession>
<organism evidence="1 2">
    <name type="scientific">Chryseobacterium defluvii</name>
    <dbReference type="NCBI Taxonomy" id="160396"/>
    <lineage>
        <taxon>Bacteria</taxon>
        <taxon>Pseudomonadati</taxon>
        <taxon>Bacteroidota</taxon>
        <taxon>Flavobacteriia</taxon>
        <taxon>Flavobacteriales</taxon>
        <taxon>Weeksellaceae</taxon>
        <taxon>Chryseobacterium group</taxon>
        <taxon>Chryseobacterium</taxon>
    </lineage>
</organism>
<reference evidence="1 2" key="1">
    <citation type="submission" date="2020-08" db="EMBL/GenBank/DDBJ databases">
        <title>Functional genomics of gut bacteria from endangered species of beetles.</title>
        <authorList>
            <person name="Carlos-Shanley C."/>
        </authorList>
    </citation>
    <scope>NUCLEOTIDE SEQUENCE [LARGE SCALE GENOMIC DNA]</scope>
    <source>
        <strain evidence="1 2">S00151</strain>
    </source>
</reference>
<name>A0A840K8K3_9FLAO</name>